<dbReference type="Proteomes" id="UP000031368">
    <property type="component" value="Chromosome"/>
</dbReference>
<dbReference type="KEGG" id="rga:RGR602_CH03762"/>
<proteinExistence type="predicted"/>
<gene>
    <name evidence="1" type="ORF">RGR602_CH03762</name>
</gene>
<sequence>MRTKMTIVAIAYVVISGLLLLIAHQSSGPVTTEKTDRAGGADNGSVFLSERFAG</sequence>
<reference evidence="1 2" key="1">
    <citation type="submission" date="2013-11" db="EMBL/GenBank/DDBJ databases">
        <title>Complete genome sequence of Rhizobium gallicum bv. gallicum R602.</title>
        <authorList>
            <person name="Bustos P."/>
            <person name="Santamaria R.I."/>
            <person name="Lozano L."/>
            <person name="Acosta J.L."/>
            <person name="Ormeno-Orrillo E."/>
            <person name="Rogel M.A."/>
            <person name="Romero D."/>
            <person name="Cevallos M.A."/>
            <person name="Martinez-Romero E."/>
            <person name="Gonzalez V."/>
        </authorList>
    </citation>
    <scope>NUCLEOTIDE SEQUENCE [LARGE SCALE GENOMIC DNA]</scope>
    <source>
        <strain evidence="1 2">R602</strain>
    </source>
</reference>
<protein>
    <submittedName>
        <fullName evidence="1">Uncharacterized protein</fullName>
    </submittedName>
</protein>
<evidence type="ECO:0000313" key="1">
    <source>
        <dbReference type="EMBL" id="AJD43061.1"/>
    </source>
</evidence>
<evidence type="ECO:0000313" key="2">
    <source>
        <dbReference type="Proteomes" id="UP000031368"/>
    </source>
</evidence>
<dbReference type="RefSeq" id="WP_166677513.1">
    <property type="nucleotide sequence ID" value="NZ_CP006877.1"/>
</dbReference>
<name>A0A0B4X7B6_9HYPH</name>
<dbReference type="EMBL" id="CP006877">
    <property type="protein sequence ID" value="AJD43061.1"/>
    <property type="molecule type" value="Genomic_DNA"/>
</dbReference>
<dbReference type="HOGENOM" id="CLU_3121968_0_0_5"/>
<dbReference type="AlphaFoldDB" id="A0A0B4X7B6"/>
<organism evidence="1 2">
    <name type="scientific">Rhizobium gallicum bv. gallicum R602sp</name>
    <dbReference type="NCBI Taxonomy" id="1041138"/>
    <lineage>
        <taxon>Bacteria</taxon>
        <taxon>Pseudomonadati</taxon>
        <taxon>Pseudomonadota</taxon>
        <taxon>Alphaproteobacteria</taxon>
        <taxon>Hyphomicrobiales</taxon>
        <taxon>Rhizobiaceae</taxon>
        <taxon>Rhizobium/Agrobacterium group</taxon>
        <taxon>Rhizobium</taxon>
    </lineage>
</organism>
<keyword evidence="2" id="KW-1185">Reference proteome</keyword>
<accession>A0A0B4X7B6</accession>